<keyword evidence="3" id="KW-1185">Reference proteome</keyword>
<evidence type="ECO:0000313" key="2">
    <source>
        <dbReference type="EMBL" id="CZF80682.1"/>
    </source>
</evidence>
<proteinExistence type="predicted"/>
<evidence type="ECO:0000256" key="1">
    <source>
        <dbReference type="SAM" id="MobiDB-lite"/>
    </source>
</evidence>
<dbReference type="CDD" id="cd20745">
    <property type="entry name" value="FIX_RhsA_AHH_HNH-like"/>
    <property type="match status" value="1"/>
</dbReference>
<accession>A0A128F1K4</accession>
<dbReference type="EMBL" id="FIZX01000002">
    <property type="protein sequence ID" value="CZF80682.1"/>
    <property type="molecule type" value="Genomic_DNA"/>
</dbReference>
<name>A0A128F1K4_9GAMM</name>
<dbReference type="Proteomes" id="UP000071641">
    <property type="component" value="Unassembled WGS sequence"/>
</dbReference>
<organism evidence="2 3">
    <name type="scientific">Grimontia celer</name>
    <dbReference type="NCBI Taxonomy" id="1796497"/>
    <lineage>
        <taxon>Bacteria</taxon>
        <taxon>Pseudomonadati</taxon>
        <taxon>Pseudomonadota</taxon>
        <taxon>Gammaproteobacteria</taxon>
        <taxon>Vibrionales</taxon>
        <taxon>Vibrionaceae</taxon>
        <taxon>Grimontia</taxon>
    </lineage>
</organism>
<dbReference type="RefSeq" id="WP_062663248.1">
    <property type="nucleotide sequence ID" value="NZ_FIZX01000002.1"/>
</dbReference>
<protein>
    <submittedName>
        <fullName evidence="2">Uncharacterized protein</fullName>
    </submittedName>
</protein>
<dbReference type="STRING" id="1796497.GCE9029_02138"/>
<gene>
    <name evidence="2" type="ORF">GCE9029_02138</name>
</gene>
<feature type="region of interest" description="Disordered" evidence="1">
    <location>
        <begin position="153"/>
        <end position="183"/>
    </location>
</feature>
<evidence type="ECO:0000313" key="3">
    <source>
        <dbReference type="Proteomes" id="UP000071641"/>
    </source>
</evidence>
<sequence>MSNEYTRLLEEARDKKLWEEAGEIAKNNPQIITDITGIFDPTPASDGISAVISAAKGDWLGAGLSLVSMIPYAGDALAKPAKFAKYGSKVQGLVGLMFKKFDNVASMTKSYASILSKQQIVKARMQALQKARTQMINARKNAFKCKKCEQFKRKHKMPSSRKGTWNPPGANDPKSPNFGSGKFTFNDPINLPNPPGGQVNSVNYRNGFPDFRPEHVQGKTYLTEVTNDVGKDMRALSNVGVKNPGDGWTLHHFEDGAVGYVPSDLHSVSSHAGSRSLMDTEVF</sequence>
<dbReference type="OrthoDB" id="7182479at2"/>
<reference evidence="3" key="1">
    <citation type="submission" date="2016-02" db="EMBL/GenBank/DDBJ databases">
        <authorList>
            <person name="Rodrigo-Torres Lidia"/>
            <person name="Arahal R.David."/>
        </authorList>
    </citation>
    <scope>NUCLEOTIDE SEQUENCE [LARGE SCALE GENOMIC DNA]</scope>
    <source>
        <strain evidence="3">CECT 9029</strain>
    </source>
</reference>
<dbReference type="AlphaFoldDB" id="A0A128F1K4"/>